<proteinExistence type="predicted"/>
<dbReference type="GeneTree" id="ENSGT01050000245198"/>
<dbReference type="Bgee" id="ENSAMXG00000029204">
    <property type="expression patterns" value="Expressed in intestine and 13 other cell types or tissues"/>
</dbReference>
<dbReference type="InParanoid" id="A0A3B1KEP9"/>
<name>A0A3B1KEP9_ASTMX</name>
<protein>
    <recommendedName>
        <fullName evidence="3">DUF4939 domain-containing protein</fullName>
    </recommendedName>
</protein>
<evidence type="ECO:0008006" key="3">
    <source>
        <dbReference type="Google" id="ProtNLM"/>
    </source>
</evidence>
<dbReference type="Proteomes" id="UP000018467">
    <property type="component" value="Unassembled WGS sequence"/>
</dbReference>
<reference evidence="2" key="1">
    <citation type="submission" date="2013-03" db="EMBL/GenBank/DDBJ databases">
        <authorList>
            <person name="Jeffery W."/>
            <person name="Warren W."/>
            <person name="Wilson R.K."/>
        </authorList>
    </citation>
    <scope>NUCLEOTIDE SEQUENCE</scope>
    <source>
        <strain evidence="2">female</strain>
    </source>
</reference>
<evidence type="ECO:0000313" key="1">
    <source>
        <dbReference type="Ensembl" id="ENSAMXP00000052993.1"/>
    </source>
</evidence>
<reference evidence="1" key="3">
    <citation type="submission" date="2025-08" db="UniProtKB">
        <authorList>
            <consortium name="Ensembl"/>
        </authorList>
    </citation>
    <scope>IDENTIFICATION</scope>
</reference>
<reference evidence="2" key="2">
    <citation type="journal article" date="2014" name="Nat. Commun.">
        <title>The cavefish genome reveals candidate genes for eye loss.</title>
        <authorList>
            <person name="McGaugh S.E."/>
            <person name="Gross J.B."/>
            <person name="Aken B."/>
            <person name="Blin M."/>
            <person name="Borowsky R."/>
            <person name="Chalopin D."/>
            <person name="Hinaux H."/>
            <person name="Jeffery W.R."/>
            <person name="Keene A."/>
            <person name="Ma L."/>
            <person name="Minx P."/>
            <person name="Murphy D."/>
            <person name="O'Quin K.E."/>
            <person name="Retaux S."/>
            <person name="Rohner N."/>
            <person name="Searle S.M."/>
            <person name="Stahl B.A."/>
            <person name="Tabin C."/>
            <person name="Volff J.N."/>
            <person name="Yoshizawa M."/>
            <person name="Warren W.C."/>
        </authorList>
    </citation>
    <scope>NUCLEOTIDE SEQUENCE [LARGE SCALE GENOMIC DNA]</scope>
    <source>
        <strain evidence="2">female</strain>
    </source>
</reference>
<dbReference type="AlphaFoldDB" id="A0A3B1KEP9"/>
<organism evidence="1 2">
    <name type="scientific">Astyanax mexicanus</name>
    <name type="common">Blind cave fish</name>
    <name type="synonym">Astyanax fasciatus mexicanus</name>
    <dbReference type="NCBI Taxonomy" id="7994"/>
    <lineage>
        <taxon>Eukaryota</taxon>
        <taxon>Metazoa</taxon>
        <taxon>Chordata</taxon>
        <taxon>Craniata</taxon>
        <taxon>Vertebrata</taxon>
        <taxon>Euteleostomi</taxon>
        <taxon>Actinopterygii</taxon>
        <taxon>Neopterygii</taxon>
        <taxon>Teleostei</taxon>
        <taxon>Ostariophysi</taxon>
        <taxon>Characiformes</taxon>
        <taxon>Characoidei</taxon>
        <taxon>Acestrorhamphidae</taxon>
        <taxon>Acestrorhamphinae</taxon>
        <taxon>Astyanax</taxon>
    </lineage>
</organism>
<dbReference type="Ensembl" id="ENSAMXT00000046652.1">
    <property type="protein sequence ID" value="ENSAMXP00000052993.1"/>
    <property type="gene ID" value="ENSAMXG00000029204.1"/>
</dbReference>
<sequence length="122" mass="13339">KLDSTVLLIINSIQVAGLASEVRDLATLIKTSLNLPSVPDPVPVPAHTYPVSRPDTYNGDPELCEGFLLQCAVYFKNQPTGTDEAKIGFVVSCLASRALEWVPSSLRFFLYQEEGWGAPPLY</sequence>
<accession>A0A3B1KEP9</accession>
<evidence type="ECO:0000313" key="2">
    <source>
        <dbReference type="Proteomes" id="UP000018467"/>
    </source>
</evidence>
<reference evidence="1" key="4">
    <citation type="submission" date="2025-09" db="UniProtKB">
        <authorList>
            <consortium name="Ensembl"/>
        </authorList>
    </citation>
    <scope>IDENTIFICATION</scope>
</reference>
<keyword evidence="2" id="KW-1185">Reference proteome</keyword>